<evidence type="ECO:0000256" key="1">
    <source>
        <dbReference type="SAM" id="Phobius"/>
    </source>
</evidence>
<reference evidence="2 3" key="1">
    <citation type="journal article" date="2004" name="Extremophiles">
        <title>Halobacillus locisalis sp. nov., a halophilic bacterium isolated from a marine solar saltern of the Yellow Sea in Korea.</title>
        <authorList>
            <person name="Yoon J.H."/>
            <person name="Kang K.H."/>
            <person name="Oh T.K."/>
            <person name="Park Y.H."/>
        </authorList>
    </citation>
    <scope>NUCLEOTIDE SEQUENCE [LARGE SCALE GENOMIC DNA]</scope>
    <source>
        <strain evidence="2 3">KCTC 3788</strain>
    </source>
</reference>
<keyword evidence="1" id="KW-1133">Transmembrane helix</keyword>
<protein>
    <submittedName>
        <fullName evidence="2">Uncharacterized protein</fullName>
    </submittedName>
</protein>
<organism evidence="2 3">
    <name type="scientific">Halobacillus locisalis</name>
    <dbReference type="NCBI Taxonomy" id="220753"/>
    <lineage>
        <taxon>Bacteria</taxon>
        <taxon>Bacillati</taxon>
        <taxon>Bacillota</taxon>
        <taxon>Bacilli</taxon>
        <taxon>Bacillales</taxon>
        <taxon>Bacillaceae</taxon>
        <taxon>Halobacillus</taxon>
    </lineage>
</organism>
<comment type="caution">
    <text evidence="2">The sequence shown here is derived from an EMBL/GenBank/DDBJ whole genome shotgun (WGS) entry which is preliminary data.</text>
</comment>
<keyword evidence="1" id="KW-0472">Membrane</keyword>
<feature type="transmembrane region" description="Helical" evidence="1">
    <location>
        <begin position="6"/>
        <end position="28"/>
    </location>
</feature>
<dbReference type="EMBL" id="JACEFG010000003">
    <property type="protein sequence ID" value="MBA2176430.1"/>
    <property type="molecule type" value="Genomic_DNA"/>
</dbReference>
<evidence type="ECO:0000313" key="2">
    <source>
        <dbReference type="EMBL" id="MBA2176430.1"/>
    </source>
</evidence>
<feature type="transmembrane region" description="Helical" evidence="1">
    <location>
        <begin position="35"/>
        <end position="52"/>
    </location>
</feature>
<dbReference type="RefSeq" id="WP_181473450.1">
    <property type="nucleotide sequence ID" value="NZ_JACEFG010000003.1"/>
</dbReference>
<sequence>MKLSTLLKWITGVCEALLAIPLAGGLFVLSGGWGALLFMFVAHLITLIVAINDNRTYGGNILGMITSAVAVIPIVGWIMHTVTAIVLLIDAGRSTRKDKTA</sequence>
<keyword evidence="1" id="KW-0812">Transmembrane</keyword>
<evidence type="ECO:0000313" key="3">
    <source>
        <dbReference type="Proteomes" id="UP000571017"/>
    </source>
</evidence>
<dbReference type="Proteomes" id="UP000571017">
    <property type="component" value="Unassembled WGS sequence"/>
</dbReference>
<name>A0A838CWT9_9BACI</name>
<keyword evidence="3" id="KW-1185">Reference proteome</keyword>
<gene>
    <name evidence="2" type="ORF">H0266_16145</name>
</gene>
<feature type="transmembrane region" description="Helical" evidence="1">
    <location>
        <begin position="64"/>
        <end position="89"/>
    </location>
</feature>
<dbReference type="AlphaFoldDB" id="A0A838CWT9"/>
<proteinExistence type="predicted"/>
<accession>A0A838CWT9</accession>